<dbReference type="InterPro" id="IPR015889">
    <property type="entry name" value="Intradiol_dOase_core"/>
</dbReference>
<dbReference type="Proteomes" id="UP000198284">
    <property type="component" value="Unassembled WGS sequence"/>
</dbReference>
<evidence type="ECO:0000256" key="1">
    <source>
        <dbReference type="ARBA" id="ARBA00001965"/>
    </source>
</evidence>
<dbReference type="AlphaFoldDB" id="A0A239K0W1"/>
<dbReference type="InterPro" id="IPR007535">
    <property type="entry name" value="Catechol_dOase_N"/>
</dbReference>
<name>A0A239K0W1_9BURK</name>
<comment type="cofactor">
    <cofactor evidence="1">
        <name>Fe(3+)</name>
        <dbReference type="ChEBI" id="CHEBI:29034"/>
    </cofactor>
</comment>
<evidence type="ECO:0000256" key="6">
    <source>
        <dbReference type="ARBA" id="ARBA00023004"/>
    </source>
</evidence>
<dbReference type="Pfam" id="PF04444">
    <property type="entry name" value="Dioxygenase_N"/>
    <property type="match status" value="1"/>
</dbReference>
<dbReference type="PROSITE" id="PS00083">
    <property type="entry name" value="INTRADIOL_DIOXYGENAS"/>
    <property type="match status" value="1"/>
</dbReference>
<reference evidence="8 9" key="1">
    <citation type="submission" date="2017-06" db="EMBL/GenBank/DDBJ databases">
        <authorList>
            <person name="Kim H.J."/>
            <person name="Triplett B.A."/>
        </authorList>
    </citation>
    <scope>NUCLEOTIDE SEQUENCE [LARGE SCALE GENOMIC DNA]</scope>
    <source>
        <strain evidence="8 9">U15</strain>
    </source>
</reference>
<dbReference type="GO" id="GO:0018576">
    <property type="term" value="F:catechol 1,2-dioxygenase activity"/>
    <property type="evidence" value="ECO:0007669"/>
    <property type="project" value="InterPro"/>
</dbReference>
<evidence type="ECO:0000256" key="4">
    <source>
        <dbReference type="ARBA" id="ARBA00022964"/>
    </source>
</evidence>
<dbReference type="EMBL" id="FZOT01000014">
    <property type="protein sequence ID" value="SNT11352.1"/>
    <property type="molecule type" value="Genomic_DNA"/>
</dbReference>
<dbReference type="PANTHER" id="PTHR33711:SF7">
    <property type="entry name" value="INTRADIOL RING-CLEAVAGE DIOXYGENASES DOMAIN-CONTAINING PROTEIN-RELATED"/>
    <property type="match status" value="1"/>
</dbReference>
<dbReference type="GO" id="GO:0008199">
    <property type="term" value="F:ferric iron binding"/>
    <property type="evidence" value="ECO:0007669"/>
    <property type="project" value="InterPro"/>
</dbReference>
<dbReference type="OrthoDB" id="9800887at2"/>
<comment type="similarity">
    <text evidence="2">Belongs to the intradiol ring-cleavage dioxygenase family.</text>
</comment>
<keyword evidence="6" id="KW-0408">Iron</keyword>
<evidence type="ECO:0000256" key="2">
    <source>
        <dbReference type="ARBA" id="ARBA00007825"/>
    </source>
</evidence>
<dbReference type="InterPro" id="IPR000627">
    <property type="entry name" value="Intradiol_dOase_C"/>
</dbReference>
<keyword evidence="4 8" id="KW-0223">Dioxygenase</keyword>
<dbReference type="GO" id="GO:0009712">
    <property type="term" value="P:catechol-containing compound metabolic process"/>
    <property type="evidence" value="ECO:0007669"/>
    <property type="project" value="InterPro"/>
</dbReference>
<dbReference type="InterPro" id="IPR050770">
    <property type="entry name" value="Intradiol_RC_Dioxygenase"/>
</dbReference>
<keyword evidence="5" id="KW-0560">Oxidoreductase</keyword>
<dbReference type="PANTHER" id="PTHR33711">
    <property type="entry name" value="DIOXYGENASE, PUTATIVE (AFU_ORTHOLOGUE AFUA_2G02910)-RELATED"/>
    <property type="match status" value="1"/>
</dbReference>
<evidence type="ECO:0000256" key="5">
    <source>
        <dbReference type="ARBA" id="ARBA00023002"/>
    </source>
</evidence>
<dbReference type="SUPFAM" id="SSF49482">
    <property type="entry name" value="Aromatic compound dioxygenase"/>
    <property type="match status" value="1"/>
</dbReference>
<gene>
    <name evidence="8" type="ORF">SAMN06265795_11464</name>
</gene>
<feature type="domain" description="Intradiol ring-cleavage dioxygenases" evidence="7">
    <location>
        <begin position="154"/>
        <end position="182"/>
    </location>
</feature>
<accession>A0A239K0W1</accession>
<evidence type="ECO:0000313" key="8">
    <source>
        <dbReference type="EMBL" id="SNT11352.1"/>
    </source>
</evidence>
<keyword evidence="9" id="KW-1185">Reference proteome</keyword>
<proteinExistence type="inferred from homology"/>
<dbReference type="RefSeq" id="WP_089400687.1">
    <property type="nucleotide sequence ID" value="NZ_FZOT01000014.1"/>
</dbReference>
<keyword evidence="3" id="KW-0479">Metal-binding</keyword>
<sequence>MTVSAPDRNAAGIQAPAHSSTEGIVTDEASLTPIVLKAMAGTTDPRLLEIVTSLVRHAHAFVQETRLTEEEFEKGLDFLVRIGKATGEKTNEAVLLADILGISSMVSLINNHRGDDATASALLGPFWRANAPHCENGDNIARGESATHGIPLAISGRVLDKQGKPIAGAHVDVWHADPIGYYENQDPSQPNMNLRGVFTTDAEGRYSLRSVRPAGYPVPTDGPCGELLRAQNRHPYRPAHVHFMVSAPGYRTLVTQVFADDAEHLNSDVVFAVVQSLVGRFAETTDEKGQRRATLQYDFILEPGEQKFPAPPIP</sequence>
<evidence type="ECO:0000256" key="3">
    <source>
        <dbReference type="ARBA" id="ARBA00022723"/>
    </source>
</evidence>
<organism evidence="8 9">
    <name type="scientific">Noviherbaspirillum humi</name>
    <dbReference type="NCBI Taxonomy" id="1688639"/>
    <lineage>
        <taxon>Bacteria</taxon>
        <taxon>Pseudomonadati</taxon>
        <taxon>Pseudomonadota</taxon>
        <taxon>Betaproteobacteria</taxon>
        <taxon>Burkholderiales</taxon>
        <taxon>Oxalobacteraceae</taxon>
        <taxon>Noviherbaspirillum</taxon>
    </lineage>
</organism>
<dbReference type="Pfam" id="PF00775">
    <property type="entry name" value="Dioxygenase_C"/>
    <property type="match status" value="1"/>
</dbReference>
<dbReference type="Gene3D" id="2.60.130.10">
    <property type="entry name" value="Aromatic compound dioxygenase"/>
    <property type="match status" value="1"/>
</dbReference>
<evidence type="ECO:0000259" key="7">
    <source>
        <dbReference type="PROSITE" id="PS00083"/>
    </source>
</evidence>
<evidence type="ECO:0000313" key="9">
    <source>
        <dbReference type="Proteomes" id="UP000198284"/>
    </source>
</evidence>
<protein>
    <submittedName>
        <fullName evidence="8">Catechol 1,2-dioxygenase</fullName>
    </submittedName>
</protein>